<dbReference type="Gene3D" id="3.40.50.300">
    <property type="entry name" value="P-loop containing nucleotide triphosphate hydrolases"/>
    <property type="match status" value="2"/>
</dbReference>
<evidence type="ECO:0000256" key="1">
    <source>
        <dbReference type="ARBA" id="ARBA00010140"/>
    </source>
</evidence>
<evidence type="ECO:0000256" key="2">
    <source>
        <dbReference type="ARBA" id="ARBA00022741"/>
    </source>
</evidence>
<dbReference type="InterPro" id="IPR014001">
    <property type="entry name" value="Helicase_ATP-bd"/>
</dbReference>
<comment type="catalytic activity">
    <reaction evidence="10">
        <text>ATP + H2O = ADP + phosphate + H(+)</text>
        <dbReference type="Rhea" id="RHEA:13065"/>
        <dbReference type="ChEBI" id="CHEBI:15377"/>
        <dbReference type="ChEBI" id="CHEBI:15378"/>
        <dbReference type="ChEBI" id="CHEBI:30616"/>
        <dbReference type="ChEBI" id="CHEBI:43474"/>
        <dbReference type="ChEBI" id="CHEBI:456216"/>
        <dbReference type="EC" id="5.6.2.4"/>
    </reaction>
</comment>
<dbReference type="PROSITE" id="PS51194">
    <property type="entry name" value="HELICASE_CTER"/>
    <property type="match status" value="1"/>
</dbReference>
<dbReference type="InterPro" id="IPR052247">
    <property type="entry name" value="Meiotic_Crossover_Helicase"/>
</dbReference>
<evidence type="ECO:0000256" key="7">
    <source>
        <dbReference type="ARBA" id="ARBA00023254"/>
    </source>
</evidence>
<dbReference type="InterPro" id="IPR004179">
    <property type="entry name" value="Sec63-dom"/>
</dbReference>
<dbReference type="InterPro" id="IPR011545">
    <property type="entry name" value="DEAD/DEAH_box_helicase_dom"/>
</dbReference>
<dbReference type="InterPro" id="IPR001650">
    <property type="entry name" value="Helicase_C-like"/>
</dbReference>
<dbReference type="GO" id="GO:0051321">
    <property type="term" value="P:meiotic cell cycle"/>
    <property type="evidence" value="ECO:0007669"/>
    <property type="project" value="UniProtKB-KW"/>
</dbReference>
<dbReference type="Pfam" id="PF02889">
    <property type="entry name" value="Sec63"/>
    <property type="match status" value="1"/>
</dbReference>
<dbReference type="CDD" id="cd18795">
    <property type="entry name" value="SF2_C_Ski2"/>
    <property type="match status" value="1"/>
</dbReference>
<feature type="region of interest" description="Disordered" evidence="11">
    <location>
        <begin position="1003"/>
        <end position="1033"/>
    </location>
</feature>
<organism evidence="14 15">
    <name type="scientific">Saccharomycodes ludwigii</name>
    <dbReference type="NCBI Taxonomy" id="36035"/>
    <lineage>
        <taxon>Eukaryota</taxon>
        <taxon>Fungi</taxon>
        <taxon>Dikarya</taxon>
        <taxon>Ascomycota</taxon>
        <taxon>Saccharomycotina</taxon>
        <taxon>Saccharomycetes</taxon>
        <taxon>Saccharomycodales</taxon>
        <taxon>Saccharomycodaceae</taxon>
        <taxon>Saccharomycodes</taxon>
    </lineage>
</organism>
<accession>A0A376B8E6</accession>
<evidence type="ECO:0000313" key="15">
    <source>
        <dbReference type="Proteomes" id="UP000262825"/>
    </source>
</evidence>
<dbReference type="SUPFAM" id="SSF46785">
    <property type="entry name" value="Winged helix' DNA-binding domain"/>
    <property type="match status" value="1"/>
</dbReference>
<keyword evidence="4 14" id="KW-0347">Helicase</keyword>
<dbReference type="SMART" id="SM00490">
    <property type="entry name" value="HELICc"/>
    <property type="match status" value="1"/>
</dbReference>
<dbReference type="SUPFAM" id="SSF158702">
    <property type="entry name" value="Sec63 N-terminal domain-like"/>
    <property type="match status" value="1"/>
</dbReference>
<dbReference type="Pfam" id="PF00270">
    <property type="entry name" value="DEAD"/>
    <property type="match status" value="1"/>
</dbReference>
<dbReference type="InterPro" id="IPR027417">
    <property type="entry name" value="P-loop_NTPase"/>
</dbReference>
<dbReference type="Gene3D" id="1.10.3380.10">
    <property type="entry name" value="Sec63 N-terminal domain-like domain"/>
    <property type="match status" value="1"/>
</dbReference>
<dbReference type="SUPFAM" id="SSF52540">
    <property type="entry name" value="P-loop containing nucleoside triphosphate hydrolases"/>
    <property type="match status" value="1"/>
</dbReference>
<dbReference type="SMART" id="SM00973">
    <property type="entry name" value="Sec63"/>
    <property type="match status" value="1"/>
</dbReference>
<dbReference type="Pfam" id="PF23445">
    <property type="entry name" value="WHD_SNRNP200"/>
    <property type="match status" value="1"/>
</dbReference>
<evidence type="ECO:0000259" key="12">
    <source>
        <dbReference type="PROSITE" id="PS51192"/>
    </source>
</evidence>
<dbReference type="InterPro" id="IPR057842">
    <property type="entry name" value="WH_MER3"/>
</dbReference>
<dbReference type="Gene3D" id="1.10.10.10">
    <property type="entry name" value="Winged helix-like DNA-binding domain superfamily/Winged helix DNA-binding domain"/>
    <property type="match status" value="1"/>
</dbReference>
<evidence type="ECO:0000256" key="4">
    <source>
        <dbReference type="ARBA" id="ARBA00022806"/>
    </source>
</evidence>
<feature type="compositionally biased region" description="Basic and acidic residues" evidence="11">
    <location>
        <begin position="1003"/>
        <end position="1013"/>
    </location>
</feature>
<evidence type="ECO:0000256" key="3">
    <source>
        <dbReference type="ARBA" id="ARBA00022801"/>
    </source>
</evidence>
<reference evidence="15" key="1">
    <citation type="submission" date="2018-06" db="EMBL/GenBank/DDBJ databases">
        <authorList>
            <person name="Guldener U."/>
        </authorList>
    </citation>
    <scope>NUCLEOTIDE SEQUENCE [LARGE SCALE GENOMIC DNA]</scope>
    <source>
        <strain evidence="15">UTAD17</strain>
    </source>
</reference>
<evidence type="ECO:0000256" key="5">
    <source>
        <dbReference type="ARBA" id="ARBA00022840"/>
    </source>
</evidence>
<keyword evidence="6" id="KW-0413">Isomerase</keyword>
<dbReference type="GO" id="GO:0005524">
    <property type="term" value="F:ATP binding"/>
    <property type="evidence" value="ECO:0007669"/>
    <property type="project" value="UniProtKB-KW"/>
</dbReference>
<evidence type="ECO:0000256" key="11">
    <source>
        <dbReference type="SAM" id="MobiDB-lite"/>
    </source>
</evidence>
<evidence type="ECO:0000256" key="10">
    <source>
        <dbReference type="ARBA" id="ARBA00048988"/>
    </source>
</evidence>
<dbReference type="SMART" id="SM00487">
    <property type="entry name" value="DEXDc"/>
    <property type="match status" value="1"/>
</dbReference>
<sequence>MQSEAFPYIYDSIQNCVISSPTGSGKTVLFELAILGLLKNLVPNEYKNVKILYIAPTKSLCTEKYQSWKQKFSNFLSVGILTSDTSILEVDEVRKSNIIITTPEKWDLLTRKWDDYVKLFDLVKLMMVDEIHMIKENRGATLEIVLTRMNTLCSSIRIVAVSATIPNVVDISEWLKTGGAQGKPAKILSFDDSYRQVEISKHILTYSSSSNNDFLLDAFYSTKVPSIIAKYSKGKAALIFCPTRNSCVKTAKKIADGLHPRLPLGDYNIQNAQLKEFLSRGVAFHHAGLSFDDRQIIEKLFIGGQVNVLCSTSTLAVGINLPAYLVVIKGTRYWSSTGSKEYSEIDIIQMIGRAGRPQFEKEGCAIIITEPKFKAKYENLINGTTPLESSLHLNLVEHLTAEVTLQTVYSVETAITWLKNTFFYVRLTKNVTHYLDIFKKVDNISNIEANLVGFLNYLIKELLDWGVIAYVEDRLVSTDYGIALSRHYILFETLKLFIKAEGDFSVESILNLLCKSAEFNEARLKHNERRFYKTINCLATLRFPFKDKQEKHTNISSTFQKISLIFQIELGGIDLSKIELFKKLQSAFFQDKMSAFKNSHRILKCMIDCFVFQRNGTALKNTLFLLRCVNGKCWEDTSMVLKQFSNIGIASVNKLIKHNVKNIDALKKTTFNQLEYFLGLRTGMGLKLKKEVDSIPELKISSESSSSITKKGEKIKMTITSEISADSSVISWHGQTLYADILSLKRSGELIDFRRIQLSKLKYPKVFSIATEIDSVNEQIEVLVSCECIAGVTKEVILSCDEVLPGSHRKLLKEDSKEIKKNDNDITVLLANYQKTQKESNPENIVNNNRKVLPNGNYECQHSCKDKAACRHLCCKEGVVVSTVKSASTTDGVEGVLDRKQKLSDQIKEITDGNHSDPLTISSSSSSSSSSLLSLYFQKDKDVAQNYKITIYEQHNPQKVLKPEEIEFLSSSSSSLNTNEVAVKDNKGVDVLTNADTACRDEAVLDPLEKSDSTSDNESGSIMSCFGSEIEWT</sequence>
<proteinExistence type="inferred from homology"/>
<dbReference type="InterPro" id="IPR036388">
    <property type="entry name" value="WH-like_DNA-bd_sf"/>
</dbReference>
<dbReference type="EC" id="5.6.2.4" evidence="9"/>
<keyword evidence="2" id="KW-0547">Nucleotide-binding</keyword>
<dbReference type="PROSITE" id="PS51192">
    <property type="entry name" value="HELICASE_ATP_BIND_1"/>
    <property type="match status" value="1"/>
</dbReference>
<dbReference type="VEuPathDB" id="FungiDB:SCODWIG_02600"/>
<dbReference type="PANTHER" id="PTHR47835:SF3">
    <property type="entry name" value="HELICASE FOR MEIOSIS 1"/>
    <property type="match status" value="1"/>
</dbReference>
<evidence type="ECO:0000256" key="6">
    <source>
        <dbReference type="ARBA" id="ARBA00023235"/>
    </source>
</evidence>
<evidence type="ECO:0000256" key="9">
    <source>
        <dbReference type="ARBA" id="ARBA00034808"/>
    </source>
</evidence>
<dbReference type="AlphaFoldDB" id="A0A376B8E6"/>
<comment type="similarity">
    <text evidence="1">Belongs to the helicase family. SKI2 subfamily.</text>
</comment>
<feature type="domain" description="Helicase C-terminal" evidence="13">
    <location>
        <begin position="223"/>
        <end position="416"/>
    </location>
</feature>
<gene>
    <name evidence="14" type="ORF">SCODWIG_02600</name>
</gene>
<feature type="region of interest" description="Disordered" evidence="11">
    <location>
        <begin position="909"/>
        <end position="928"/>
    </location>
</feature>
<dbReference type="GO" id="GO:0003676">
    <property type="term" value="F:nucleic acid binding"/>
    <property type="evidence" value="ECO:0007669"/>
    <property type="project" value="InterPro"/>
</dbReference>
<dbReference type="GO" id="GO:0043138">
    <property type="term" value="F:3'-5' DNA helicase activity"/>
    <property type="evidence" value="ECO:0007669"/>
    <property type="project" value="UniProtKB-EC"/>
</dbReference>
<evidence type="ECO:0000259" key="13">
    <source>
        <dbReference type="PROSITE" id="PS51194"/>
    </source>
</evidence>
<evidence type="ECO:0000313" key="14">
    <source>
        <dbReference type="EMBL" id="SSD60839.1"/>
    </source>
</evidence>
<feature type="domain" description="Helicase ATP-binding" evidence="12">
    <location>
        <begin position="7"/>
        <end position="183"/>
    </location>
</feature>
<dbReference type="GO" id="GO:0016787">
    <property type="term" value="F:hydrolase activity"/>
    <property type="evidence" value="ECO:0007669"/>
    <property type="project" value="UniProtKB-KW"/>
</dbReference>
<comment type="catalytic activity">
    <reaction evidence="8">
        <text>Couples ATP hydrolysis with the unwinding of duplex DNA by translocating in the 3'-5' direction.</text>
        <dbReference type="EC" id="5.6.2.4"/>
    </reaction>
</comment>
<keyword evidence="5" id="KW-0067">ATP-binding</keyword>
<dbReference type="PANTHER" id="PTHR47835">
    <property type="entry name" value="HFM1, ATP DEPENDENT DNA HELICASE HOMOLOG"/>
    <property type="match status" value="1"/>
</dbReference>
<keyword evidence="3" id="KW-0378">Hydrolase</keyword>
<evidence type="ECO:0000256" key="8">
    <source>
        <dbReference type="ARBA" id="ARBA00034617"/>
    </source>
</evidence>
<keyword evidence="7" id="KW-0469">Meiosis</keyword>
<dbReference type="EMBL" id="UFAJ01000471">
    <property type="protein sequence ID" value="SSD60839.1"/>
    <property type="molecule type" value="Genomic_DNA"/>
</dbReference>
<dbReference type="Proteomes" id="UP000262825">
    <property type="component" value="Unassembled WGS sequence"/>
</dbReference>
<dbReference type="InterPro" id="IPR036390">
    <property type="entry name" value="WH_DNA-bd_sf"/>
</dbReference>
<dbReference type="Pfam" id="PF00271">
    <property type="entry name" value="Helicase_C"/>
    <property type="match status" value="1"/>
</dbReference>
<keyword evidence="15" id="KW-1185">Reference proteome</keyword>
<name>A0A376B8E6_9ASCO</name>
<protein>
    <recommendedName>
        <fullName evidence="9">DNA 3'-5' helicase</fullName>
        <ecNumber evidence="9">5.6.2.4</ecNumber>
    </recommendedName>
</protein>